<dbReference type="VEuPathDB" id="FungiDB:CNAG_06876"/>
<dbReference type="PANTHER" id="PTHR30468:SF1">
    <property type="entry name" value="ALPHA-KETOGLUTARATE-DEPENDENT SULFONATE DIOXYGENASE"/>
    <property type="match status" value="1"/>
</dbReference>
<organism evidence="7 8">
    <name type="scientific">Cryptococcus neoformans (strain H99 / ATCC 208821 / CBS 10515 / FGSC 9487)</name>
    <name type="common">Cryptococcus neoformans var. grubii serotype A</name>
    <dbReference type="NCBI Taxonomy" id="235443"/>
    <lineage>
        <taxon>Eukaryota</taxon>
        <taxon>Fungi</taxon>
        <taxon>Dikarya</taxon>
        <taxon>Basidiomycota</taxon>
        <taxon>Agaricomycotina</taxon>
        <taxon>Tremellomycetes</taxon>
        <taxon>Tremellales</taxon>
        <taxon>Cryptococcaceae</taxon>
        <taxon>Cryptococcus</taxon>
        <taxon>Cryptococcus neoformans species complex</taxon>
    </lineage>
</organism>
<dbReference type="EMBL" id="CP003824">
    <property type="protein sequence ID" value="AFR94603.1"/>
    <property type="molecule type" value="Genomic_DNA"/>
</dbReference>
<dbReference type="Pfam" id="PF02668">
    <property type="entry name" value="TauD"/>
    <property type="match status" value="1"/>
</dbReference>
<keyword evidence="3 7" id="KW-0223">Dioxygenase</keyword>
<dbReference type="Proteomes" id="UP000010091">
    <property type="component" value="Chromosome 5"/>
</dbReference>
<dbReference type="RefSeq" id="XP_012049615.1">
    <property type="nucleotide sequence ID" value="XM_012194225.1"/>
</dbReference>
<dbReference type="OrthoDB" id="10257314at2759"/>
<evidence type="ECO:0000256" key="4">
    <source>
        <dbReference type="ARBA" id="ARBA00023002"/>
    </source>
</evidence>
<evidence type="ECO:0000259" key="6">
    <source>
        <dbReference type="Pfam" id="PF02668"/>
    </source>
</evidence>
<evidence type="ECO:0000256" key="5">
    <source>
        <dbReference type="ARBA" id="ARBA00023004"/>
    </source>
</evidence>
<keyword evidence="4" id="KW-0560">Oxidoreductase</keyword>
<gene>
    <name evidence="7" type="ORF">CNAG_06876</name>
</gene>
<evidence type="ECO:0000256" key="1">
    <source>
        <dbReference type="ARBA" id="ARBA00005896"/>
    </source>
</evidence>
<dbReference type="SUPFAM" id="SSF51197">
    <property type="entry name" value="Clavaminate synthase-like"/>
    <property type="match status" value="1"/>
</dbReference>
<dbReference type="GeneID" id="23890034"/>
<dbReference type="GO" id="GO:0016706">
    <property type="term" value="F:2-oxoglutarate-dependent dioxygenase activity"/>
    <property type="evidence" value="ECO:0007669"/>
    <property type="project" value="TreeGrafter"/>
</dbReference>
<comment type="similarity">
    <text evidence="1">Belongs to the TfdA dioxygenase family.</text>
</comment>
<dbReference type="GO" id="GO:0005737">
    <property type="term" value="C:cytoplasm"/>
    <property type="evidence" value="ECO:0007669"/>
    <property type="project" value="TreeGrafter"/>
</dbReference>
<dbReference type="GO" id="GO:0046872">
    <property type="term" value="F:metal ion binding"/>
    <property type="evidence" value="ECO:0007669"/>
    <property type="project" value="UniProtKB-KW"/>
</dbReference>
<name>J9VK38_CRYN9</name>
<keyword evidence="2" id="KW-0479">Metal-binding</keyword>
<reference evidence="7 8" key="1">
    <citation type="journal article" date="2014" name="PLoS Genet.">
        <title>Analysis of the genome and transcriptome of Cryptococcus neoformans var. grubii reveals complex RNA expression and microevolution leading to virulence attenuation.</title>
        <authorList>
            <person name="Janbon G."/>
            <person name="Ormerod K.L."/>
            <person name="Paulet D."/>
            <person name="Byrnes E.J.III."/>
            <person name="Yadav V."/>
            <person name="Chatterjee G."/>
            <person name="Mullapudi N."/>
            <person name="Hon C.C."/>
            <person name="Billmyre R.B."/>
            <person name="Brunel F."/>
            <person name="Bahn Y.S."/>
            <person name="Chen W."/>
            <person name="Chen Y."/>
            <person name="Chow E.W."/>
            <person name="Coppee J.Y."/>
            <person name="Floyd-Averette A."/>
            <person name="Gaillardin C."/>
            <person name="Gerik K.J."/>
            <person name="Goldberg J."/>
            <person name="Gonzalez-Hilarion S."/>
            <person name="Gujja S."/>
            <person name="Hamlin J.L."/>
            <person name="Hsueh Y.P."/>
            <person name="Ianiri G."/>
            <person name="Jones S."/>
            <person name="Kodira C.D."/>
            <person name="Kozubowski L."/>
            <person name="Lam W."/>
            <person name="Marra M."/>
            <person name="Mesner L.D."/>
            <person name="Mieczkowski P.A."/>
            <person name="Moyrand F."/>
            <person name="Nielsen K."/>
            <person name="Proux C."/>
            <person name="Rossignol T."/>
            <person name="Schein J.E."/>
            <person name="Sun S."/>
            <person name="Wollschlaeger C."/>
            <person name="Wood I.A."/>
            <person name="Zeng Q."/>
            <person name="Neuveglise C."/>
            <person name="Newlon C.S."/>
            <person name="Perfect J.R."/>
            <person name="Lodge J.K."/>
            <person name="Idnurm A."/>
            <person name="Stajich J.E."/>
            <person name="Kronstad J.W."/>
            <person name="Sanyal K."/>
            <person name="Heitman J."/>
            <person name="Fraser J.A."/>
            <person name="Cuomo C.A."/>
            <person name="Dietrich F.S."/>
        </authorList>
    </citation>
    <scope>NUCLEOTIDE SEQUENCE [LARGE SCALE GENOMIC DNA]</scope>
    <source>
        <strain evidence="8">H99 / ATCC 208821 / CBS 10515 / FGSC 9487</strain>
    </source>
</reference>
<evidence type="ECO:0000256" key="3">
    <source>
        <dbReference type="ARBA" id="ARBA00022964"/>
    </source>
</evidence>
<dbReference type="InterPro" id="IPR003819">
    <property type="entry name" value="TauD/TfdA-like"/>
</dbReference>
<protein>
    <submittedName>
        <fullName evidence="7">Alpha-ketoglutarate-dependent taurine dioxygenase</fullName>
    </submittedName>
</protein>
<sequence>MAPAATTTPGVSWEAKGFKAVDKTKTIRVQEDGLKYPEYYPYNDPNDKFPDPEPFDYHERALDADPSLPVFYNDHVTVEEITPFIGVKVTGLDLASLDKAGQDQLALLAARKGIVFFASNDKVKQTYRDTSMERKLEMARYYGQLHQHSVQPRPPTSTEISVVYQDQVNTVRKHWWPNRLTNAIWHIDQTQERQPPGITFFCCMQHDAPSGGDTLVGSLVEAYNRLSPKMKEFVCGLKAVHSSAVMAAKAARVGGASRRNEIESLHPLVTVHPATGSKSLYINPERMTYIEGLRNEESDNMLKFLSDHVKLGADFHARYKWSEGDVCVWDQRVIIHSAVLDNMTHRRHFIRITALSSVPIQATYDPKDEENDEEE</sequence>
<dbReference type="HOGENOM" id="CLU_036005_0_0_1"/>
<dbReference type="InterPro" id="IPR042098">
    <property type="entry name" value="TauD-like_sf"/>
</dbReference>
<dbReference type="AlphaFoldDB" id="J9VK38"/>
<dbReference type="FunFam" id="3.60.130.10:FF:000031">
    <property type="entry name" value="Alpha-ketoglutarate-dependent taurine dioxygenase"/>
    <property type="match status" value="1"/>
</dbReference>
<keyword evidence="8" id="KW-1185">Reference proteome</keyword>
<dbReference type="Gene3D" id="3.60.130.10">
    <property type="entry name" value="Clavaminate synthase-like"/>
    <property type="match status" value="1"/>
</dbReference>
<evidence type="ECO:0000313" key="7">
    <source>
        <dbReference type="EMBL" id="AFR94603.1"/>
    </source>
</evidence>
<dbReference type="PANTHER" id="PTHR30468">
    <property type="entry name" value="ALPHA-KETOGLUTARATE-DEPENDENT SULFONATE DIOXYGENASE"/>
    <property type="match status" value="1"/>
</dbReference>
<accession>J9VK38</accession>
<dbReference type="InterPro" id="IPR051323">
    <property type="entry name" value="AtsK-like"/>
</dbReference>
<evidence type="ECO:0000256" key="2">
    <source>
        <dbReference type="ARBA" id="ARBA00022723"/>
    </source>
</evidence>
<feature type="domain" description="TauD/TfdA-like" evidence="6">
    <location>
        <begin position="78"/>
        <end position="353"/>
    </location>
</feature>
<keyword evidence="5" id="KW-0408">Iron</keyword>
<evidence type="ECO:0000313" key="8">
    <source>
        <dbReference type="Proteomes" id="UP000010091"/>
    </source>
</evidence>
<proteinExistence type="inferred from homology"/>
<dbReference type="KEGG" id="cng:CNAG_06876"/>